<protein>
    <submittedName>
        <fullName evidence="1">Uncharacterized protein</fullName>
    </submittedName>
</protein>
<dbReference type="EMBL" id="CM047898">
    <property type="protein sequence ID" value="KAJ0106370.1"/>
    <property type="molecule type" value="Genomic_DNA"/>
</dbReference>
<accession>A0ACC1C2T2</accession>
<organism evidence="1 2">
    <name type="scientific">Pistacia atlantica</name>
    <dbReference type="NCBI Taxonomy" id="434234"/>
    <lineage>
        <taxon>Eukaryota</taxon>
        <taxon>Viridiplantae</taxon>
        <taxon>Streptophyta</taxon>
        <taxon>Embryophyta</taxon>
        <taxon>Tracheophyta</taxon>
        <taxon>Spermatophyta</taxon>
        <taxon>Magnoliopsida</taxon>
        <taxon>eudicotyledons</taxon>
        <taxon>Gunneridae</taxon>
        <taxon>Pentapetalae</taxon>
        <taxon>rosids</taxon>
        <taxon>malvids</taxon>
        <taxon>Sapindales</taxon>
        <taxon>Anacardiaceae</taxon>
        <taxon>Pistacia</taxon>
    </lineage>
</organism>
<evidence type="ECO:0000313" key="1">
    <source>
        <dbReference type="EMBL" id="KAJ0106370.1"/>
    </source>
</evidence>
<dbReference type="Proteomes" id="UP001164250">
    <property type="component" value="Chromosome 2"/>
</dbReference>
<proteinExistence type="predicted"/>
<keyword evidence="2" id="KW-1185">Reference proteome</keyword>
<comment type="caution">
    <text evidence="1">The sequence shown here is derived from an EMBL/GenBank/DDBJ whole genome shotgun (WGS) entry which is preliminary data.</text>
</comment>
<reference evidence="2" key="1">
    <citation type="journal article" date="2023" name="G3 (Bethesda)">
        <title>Genome assembly and association tests identify interacting loci associated with vigor, precocity, and sex in interspecific pistachio rootstocks.</title>
        <authorList>
            <person name="Palmer W."/>
            <person name="Jacygrad E."/>
            <person name="Sagayaradj S."/>
            <person name="Cavanaugh K."/>
            <person name="Han R."/>
            <person name="Bertier L."/>
            <person name="Beede B."/>
            <person name="Kafkas S."/>
            <person name="Golino D."/>
            <person name="Preece J."/>
            <person name="Michelmore R."/>
        </authorList>
    </citation>
    <scope>NUCLEOTIDE SEQUENCE [LARGE SCALE GENOMIC DNA]</scope>
</reference>
<sequence>MTHQLQLCLLFFIFTSLTHAKSVIEPCNTSDSCPSLLSYLLPYDSKLSEIAYRFQVNVSDILAANSIDPVAVPSLTNQILPARSLVKVPISCPCVDGIRRSVSTAYTVQAADTVNSISDGFGGLVSGEQVRSFNGINATNPLTSGESLAILLPCTCFNNSNDGVAAVYLSYVVRRGESLGGIGQTFGTTVAELEAVNGLGQPGVDPGDILAVPIPACSSANLNWYNESLIVPNGSYALTAANCIKCTCGPTDLK</sequence>
<gene>
    <name evidence="1" type="ORF">Patl1_19106</name>
</gene>
<name>A0ACC1C2T2_9ROSI</name>
<evidence type="ECO:0000313" key="2">
    <source>
        <dbReference type="Proteomes" id="UP001164250"/>
    </source>
</evidence>